<dbReference type="Proteomes" id="UP001556367">
    <property type="component" value="Unassembled WGS sequence"/>
</dbReference>
<keyword evidence="2" id="KW-1185">Reference proteome</keyword>
<dbReference type="EMBL" id="JASNQZ010000015">
    <property type="protein sequence ID" value="KAL0945760.1"/>
    <property type="molecule type" value="Genomic_DNA"/>
</dbReference>
<accession>A0ABR3IR28</accession>
<evidence type="ECO:0008006" key="3">
    <source>
        <dbReference type="Google" id="ProtNLM"/>
    </source>
</evidence>
<evidence type="ECO:0000313" key="2">
    <source>
        <dbReference type="Proteomes" id="UP001556367"/>
    </source>
</evidence>
<proteinExistence type="predicted"/>
<protein>
    <recommendedName>
        <fullName evidence="3">F-box domain-containing protein</fullName>
    </recommendedName>
</protein>
<name>A0ABR3IR28_9AGAR</name>
<organism evidence="1 2">
    <name type="scientific">Hohenbuehelia grisea</name>
    <dbReference type="NCBI Taxonomy" id="104357"/>
    <lineage>
        <taxon>Eukaryota</taxon>
        <taxon>Fungi</taxon>
        <taxon>Dikarya</taxon>
        <taxon>Basidiomycota</taxon>
        <taxon>Agaricomycotina</taxon>
        <taxon>Agaricomycetes</taxon>
        <taxon>Agaricomycetidae</taxon>
        <taxon>Agaricales</taxon>
        <taxon>Pleurotineae</taxon>
        <taxon>Pleurotaceae</taxon>
        <taxon>Hohenbuehelia</taxon>
    </lineage>
</organism>
<gene>
    <name evidence="1" type="ORF">HGRIS_012049</name>
</gene>
<evidence type="ECO:0000313" key="1">
    <source>
        <dbReference type="EMBL" id="KAL0945760.1"/>
    </source>
</evidence>
<reference evidence="2" key="1">
    <citation type="submission" date="2024-06" db="EMBL/GenBank/DDBJ databases">
        <title>Multi-omics analyses provide insights into the biosynthesis of the anticancer antibiotic pleurotin in Hohenbuehelia grisea.</title>
        <authorList>
            <person name="Weaver J.A."/>
            <person name="Alberti F."/>
        </authorList>
    </citation>
    <scope>NUCLEOTIDE SEQUENCE [LARGE SCALE GENOMIC DNA]</scope>
    <source>
        <strain evidence="2">T-177</strain>
    </source>
</reference>
<sequence>MISSHPLLSTISRASRVMDLPPEIIDMIVDHCHADKGTLLNLSLLARRWTASSRFHLFHGLTVRLDPQNLQAFSSLFDSPFCSVQPLIQRISYQASFKYSDDLISHLSAKGLAFPSVTNIDLQASSFEADYTSATPGAGVPSPLSVIFPNVRHLSLDKAFISCLSDFCETLDAFSNLERLSIGGTFLSASALGQCSTRRKLKRALDVELREGNSERLQSWILSSGFGYDIVSFGVVVSTEATGACAARFINEHCESLRRLNITFTHSYFLYQYFMDHVDFSRLLNLSSLTIGITPLHYPQLDDMIQTILSPLRNSRLETFTTHLLADCTLVRHTLASSEVSSWEDTMRWDMIDSLFKLPNFPCLSVLEMISAEGIPQESLTPVCASRGIHILHRRPSLSLSSGDLLREI</sequence>
<comment type="caution">
    <text evidence="1">The sequence shown here is derived from an EMBL/GenBank/DDBJ whole genome shotgun (WGS) entry which is preliminary data.</text>
</comment>